<accession>A0PPM0</accession>
<dbReference type="CDD" id="cd00085">
    <property type="entry name" value="HNHc"/>
    <property type="match status" value="1"/>
</dbReference>
<dbReference type="KEGG" id="mul:MUL_1813"/>
<evidence type="ECO:0000313" key="4">
    <source>
        <dbReference type="Proteomes" id="UP000000765"/>
    </source>
</evidence>
<feature type="domain" description="HNH nuclease" evidence="2">
    <location>
        <begin position="303"/>
        <end position="355"/>
    </location>
</feature>
<feature type="compositionally biased region" description="Basic residues" evidence="1">
    <location>
        <begin position="448"/>
        <end position="458"/>
    </location>
</feature>
<dbReference type="AlphaFoldDB" id="A0PPM0"/>
<evidence type="ECO:0000313" key="3">
    <source>
        <dbReference type="EMBL" id="ABL04289.1"/>
    </source>
</evidence>
<evidence type="ECO:0000256" key="1">
    <source>
        <dbReference type="SAM" id="MobiDB-lite"/>
    </source>
</evidence>
<dbReference type="HOGENOM" id="CLU_021786_3_2_11"/>
<name>A0PPM0_MYCUA</name>
<dbReference type="SMART" id="SM00507">
    <property type="entry name" value="HNHc"/>
    <property type="match status" value="1"/>
</dbReference>
<evidence type="ECO:0000259" key="2">
    <source>
        <dbReference type="SMART" id="SM00507"/>
    </source>
</evidence>
<dbReference type="Pfam" id="PF02720">
    <property type="entry name" value="DUF222"/>
    <property type="match status" value="1"/>
</dbReference>
<proteinExistence type="predicted"/>
<organism evidence="3 4">
    <name type="scientific">Mycobacterium ulcerans (strain Agy99)</name>
    <dbReference type="NCBI Taxonomy" id="362242"/>
    <lineage>
        <taxon>Bacteria</taxon>
        <taxon>Bacillati</taxon>
        <taxon>Actinomycetota</taxon>
        <taxon>Actinomycetes</taxon>
        <taxon>Mycobacteriales</taxon>
        <taxon>Mycobacteriaceae</taxon>
        <taxon>Mycobacterium</taxon>
        <taxon>Mycobacterium ulcerans group</taxon>
    </lineage>
</organism>
<feature type="compositionally biased region" description="Polar residues" evidence="1">
    <location>
        <begin position="494"/>
        <end position="513"/>
    </location>
</feature>
<gene>
    <name evidence="3" type="ordered locus">MUL_1813</name>
</gene>
<dbReference type="InterPro" id="IPR003615">
    <property type="entry name" value="HNH_nuc"/>
</dbReference>
<sequence>MERAREASRREAAAAAERLDVVGALFVLRCRESGDRAEWATDTWEAVGAQVAAALRTSVAMGSSYLRYAMAMRNRLPKVGQAFRAEDIDYRAFQTIVFRTDLITDAEVLAKVDAQLAALLARCPAVTRGRLSVAVDQVVADVDRDVVRRVAEAADGRFVDVDVIADGSGLAALAGSVLATAGRAFDRRLDELANTVCAADPRTREQRRADAVGALVAGSDRLACGCTSADCTAAARSAPSKVVIHVVADQSTVDGTGHTPAVLLGAEGLIPASLIAELAKVATLRPLMRPSGRPESGYAPSAGLAEFVRCRDLTCRARGCDQPAVCCDLDHTVAYGDGGHTHASNLKCLCRKHHLLKTFWGWRDLQLPDGTVIWLLPDGHTYVTTPGSALLFPNLCVPTGELPPIVGTAGKPPRWPSGEDADPCPNPRTKPGESHRHRAPMQSQGTGSRRRRPRRPVRHPGAGNRSRRAAALLAATSLGTCQIPRRIAPRPGPSRSSRGCTDSGTRMGESSMSARPRACVAG</sequence>
<feature type="region of interest" description="Disordered" evidence="1">
    <location>
        <begin position="407"/>
        <end position="522"/>
    </location>
</feature>
<dbReference type="Proteomes" id="UP000000765">
    <property type="component" value="Chromosome"/>
</dbReference>
<dbReference type="InterPro" id="IPR003870">
    <property type="entry name" value="DUF222"/>
</dbReference>
<dbReference type="eggNOG" id="COG1403">
    <property type="taxonomic scope" value="Bacteria"/>
</dbReference>
<protein>
    <submittedName>
        <fullName evidence="3">Conserved 13E12 repeat family protein</fullName>
    </submittedName>
</protein>
<dbReference type="EMBL" id="CP000325">
    <property type="protein sequence ID" value="ABL04289.1"/>
    <property type="molecule type" value="Genomic_DNA"/>
</dbReference>
<feature type="compositionally biased region" description="Low complexity" evidence="1">
    <location>
        <begin position="459"/>
        <end position="480"/>
    </location>
</feature>
<reference evidence="3 4" key="1">
    <citation type="journal article" date="2007" name="Genome Res.">
        <title>Reductive evolution and niche adaptation inferred from the genome of Mycobacterium ulcerans, the causative agent of Buruli ulcer.</title>
        <authorList>
            <person name="Stinear T.P."/>
            <person name="Seemann T."/>
            <person name="Pidot S."/>
            <person name="Frigui W."/>
            <person name="Reysset G."/>
            <person name="Garnier T."/>
            <person name="Meurice G."/>
            <person name="Simon D."/>
            <person name="Bouchier C."/>
            <person name="Ma L."/>
            <person name="Tichit M."/>
            <person name="Porter J.L."/>
            <person name="Ryan J."/>
            <person name="Johnson P.D."/>
            <person name="Davies J.K."/>
            <person name="Jenkin G.A."/>
            <person name="Small P.L."/>
            <person name="Jones L.M."/>
            <person name="Tekaia F."/>
            <person name="Laval F."/>
            <person name="Daffe M."/>
            <person name="Parkhill J."/>
            <person name="Cole S.T."/>
        </authorList>
    </citation>
    <scope>NUCLEOTIDE SEQUENCE [LARGE SCALE GENOMIC DNA]</scope>
    <source>
        <strain evidence="3 4">Agy99</strain>
    </source>
</reference>